<evidence type="ECO:0000313" key="3">
    <source>
        <dbReference type="EMBL" id="OLQ03486.1"/>
    </source>
</evidence>
<feature type="region of interest" description="Disordered" evidence="1">
    <location>
        <begin position="735"/>
        <end position="755"/>
    </location>
</feature>
<feature type="transmembrane region" description="Helical" evidence="2">
    <location>
        <begin position="406"/>
        <end position="432"/>
    </location>
</feature>
<organism evidence="3 4">
    <name type="scientific">Symbiodinium microadriaticum</name>
    <name type="common">Dinoflagellate</name>
    <name type="synonym">Zooxanthella microadriatica</name>
    <dbReference type="NCBI Taxonomy" id="2951"/>
    <lineage>
        <taxon>Eukaryota</taxon>
        <taxon>Sar</taxon>
        <taxon>Alveolata</taxon>
        <taxon>Dinophyceae</taxon>
        <taxon>Suessiales</taxon>
        <taxon>Symbiodiniaceae</taxon>
        <taxon>Symbiodinium</taxon>
    </lineage>
</organism>
<proteinExistence type="predicted"/>
<dbReference type="Gene3D" id="3.40.50.11980">
    <property type="match status" value="1"/>
</dbReference>
<accession>A0A1Q9E7U4</accession>
<evidence type="ECO:0008006" key="5">
    <source>
        <dbReference type="Google" id="ProtNLM"/>
    </source>
</evidence>
<feature type="transmembrane region" description="Helical" evidence="2">
    <location>
        <begin position="249"/>
        <end position="270"/>
    </location>
</feature>
<feature type="transmembrane region" description="Helical" evidence="2">
    <location>
        <begin position="218"/>
        <end position="243"/>
    </location>
</feature>
<dbReference type="InterPro" id="IPR029071">
    <property type="entry name" value="Ubiquitin-like_domsf"/>
</dbReference>
<reference evidence="3 4" key="1">
    <citation type="submission" date="2016-02" db="EMBL/GenBank/DDBJ databases">
        <title>Genome analysis of coral dinoflagellate symbionts highlights evolutionary adaptations to a symbiotic lifestyle.</title>
        <authorList>
            <person name="Aranda M."/>
            <person name="Li Y."/>
            <person name="Liew Y.J."/>
            <person name="Baumgarten S."/>
            <person name="Simakov O."/>
            <person name="Wilson M."/>
            <person name="Piel J."/>
            <person name="Ashoor H."/>
            <person name="Bougouffa S."/>
            <person name="Bajic V.B."/>
            <person name="Ryu T."/>
            <person name="Ravasi T."/>
            <person name="Bayer T."/>
            <person name="Micklem G."/>
            <person name="Kim H."/>
            <person name="Bhak J."/>
            <person name="Lajeunesse T.C."/>
            <person name="Voolstra C.R."/>
        </authorList>
    </citation>
    <scope>NUCLEOTIDE SEQUENCE [LARGE SCALE GENOMIC DNA]</scope>
    <source>
        <strain evidence="3 4">CCMP2467</strain>
    </source>
</reference>
<dbReference type="Proteomes" id="UP000186817">
    <property type="component" value="Unassembled WGS sequence"/>
</dbReference>
<sequence>MVGVVAVAVAAAVAALVVVVVVHTKLARKLRSSGYGTNRNFPQVCREMLTELESAKQAASSSGRFPVESTAGGPTDLVVRQESAKKLLAKCFANLLEASDLKPVSASIIQLLPAMKEPQQPQPFLLAPLQEQFRRCPINSASLAAQKLCLWLCRLSASVANVVPVGMIADVLAPVAPAFFPTAAVVTATVAARRPLQDGGAVRVEALKQVMRADFRTALCAWSVWLLAVLEVGTCTAYPLFALFLNNTLLLPLAGLAFLIAITHGGCNLWSYSRSPMMFLLFPDGYSRFGLLEDKKPATCFYVITTGMKLGCCFLRYYSFAVATSSLQLSKCGKGTIDDTCEQAPPFLLAACQNKEFHGFDRCMETSPWWFANACIVTGSTCRLFRSDDRWLQLASDAVGSAAEHVYYTMAVLPVALPLVSLILWLALCWLLSCVLPRAAPEGGWRQQVEERVASIEAEMADGTFKPSRYSVGFLYMEFLLLVIDVISDINCIITFFAIENHPAAGIIQTVVLLLPVLLELCQTRRFQPVVLWKEFNKSRRRGYRTAGFIRIVQAEKGLEAPLSCGFQLSILYRNTSPRAFLSCWLSILLSLLSTAHCAYEIFHLGMIDIIQPKEKSHCAVLVAEGQRSVLRNRLQSWLPSAVPNLQDLRSLSHVSALREVTLRCQAACQSPETAKSMRQSLQEVCHSIKESHAGTAKRRSSVLIDRLRSSVALRELEKDLDQLQVGLRAARESVTNARRPRTKDKAMKSKRKAAPAEIEVEASLMSGDALPALSMHDNCPISELKRRLAKSAQIPLKEIKLVGPGAVELEDNQAVGDWDVSNGKLQLDIARVQPPQVRKTVVINCANVGTVYSESRRQLYAEKLSSSSESGATKKGFDWDGVRRAFDFYESHGLQPQGVCKNRTAVLSPVPSDLKSKVIICPIVDDQRDADDLFTIRLAMRYRCQLVDNDNYRDWKREEGKYGTNDDIREWLNGDGAQLKVTYVAFIEQVLRDSEMHAALGQLHMLARSLRQNWAIHPVCTAREDNVRPHRESAFDPLCRHFMGLRGNELTVLLEGCLRSAGSQ</sequence>
<evidence type="ECO:0000256" key="2">
    <source>
        <dbReference type="SAM" id="Phobius"/>
    </source>
</evidence>
<keyword evidence="2" id="KW-1133">Transmembrane helix</keyword>
<evidence type="ECO:0000256" key="1">
    <source>
        <dbReference type="SAM" id="MobiDB-lite"/>
    </source>
</evidence>
<dbReference type="OrthoDB" id="434527at2759"/>
<keyword evidence="2" id="KW-0472">Membrane</keyword>
<gene>
    <name evidence="3" type="ORF">AK812_SmicGene13572</name>
</gene>
<feature type="transmembrane region" description="Helical" evidence="2">
    <location>
        <begin position="580"/>
        <end position="603"/>
    </location>
</feature>
<dbReference type="CDD" id="cd17039">
    <property type="entry name" value="Ubl_ubiquitin_like"/>
    <property type="match status" value="1"/>
</dbReference>
<comment type="caution">
    <text evidence="3">The sequence shown here is derived from an EMBL/GenBank/DDBJ whole genome shotgun (WGS) entry which is preliminary data.</text>
</comment>
<feature type="transmembrane region" description="Helical" evidence="2">
    <location>
        <begin position="6"/>
        <end position="24"/>
    </location>
</feature>
<evidence type="ECO:0000313" key="4">
    <source>
        <dbReference type="Proteomes" id="UP000186817"/>
    </source>
</evidence>
<feature type="transmembrane region" description="Helical" evidence="2">
    <location>
        <begin position="474"/>
        <end position="498"/>
    </location>
</feature>
<keyword evidence="2" id="KW-0812">Transmembrane</keyword>
<keyword evidence="4" id="KW-1185">Reference proteome</keyword>
<name>A0A1Q9E7U4_SYMMI</name>
<protein>
    <recommendedName>
        <fullName evidence="5">Ubiquitin-like domain-containing protein</fullName>
    </recommendedName>
</protein>
<dbReference type="EMBL" id="LSRX01000235">
    <property type="protein sequence ID" value="OLQ03486.1"/>
    <property type="molecule type" value="Genomic_DNA"/>
</dbReference>
<dbReference type="AlphaFoldDB" id="A0A1Q9E7U4"/>
<feature type="compositionally biased region" description="Basic residues" evidence="1">
    <location>
        <begin position="739"/>
        <end position="754"/>
    </location>
</feature>
<dbReference type="SUPFAM" id="SSF54236">
    <property type="entry name" value="Ubiquitin-like"/>
    <property type="match status" value="1"/>
</dbReference>
<feature type="transmembrane region" description="Helical" evidence="2">
    <location>
        <begin position="504"/>
        <end position="522"/>
    </location>
</feature>